<keyword evidence="4" id="KW-0560">Oxidoreductase</keyword>
<dbReference type="Proteomes" id="UP000094455">
    <property type="component" value="Unassembled WGS sequence"/>
</dbReference>
<organism evidence="7 8">
    <name type="scientific">Pichia membranifaciens NRRL Y-2026</name>
    <dbReference type="NCBI Taxonomy" id="763406"/>
    <lineage>
        <taxon>Eukaryota</taxon>
        <taxon>Fungi</taxon>
        <taxon>Dikarya</taxon>
        <taxon>Ascomycota</taxon>
        <taxon>Saccharomycotina</taxon>
        <taxon>Pichiomycetes</taxon>
        <taxon>Pichiales</taxon>
        <taxon>Pichiaceae</taxon>
        <taxon>Pichia</taxon>
    </lineage>
</organism>
<dbReference type="RefSeq" id="XP_019015385.1">
    <property type="nucleotide sequence ID" value="XM_019164899.1"/>
</dbReference>
<evidence type="ECO:0000256" key="5">
    <source>
        <dbReference type="RuleBase" id="RU361277"/>
    </source>
</evidence>
<dbReference type="SMART" id="SM00829">
    <property type="entry name" value="PKS_ER"/>
    <property type="match status" value="1"/>
</dbReference>
<dbReference type="SUPFAM" id="SSF50129">
    <property type="entry name" value="GroES-like"/>
    <property type="match status" value="1"/>
</dbReference>
<dbReference type="Gene3D" id="3.90.180.10">
    <property type="entry name" value="Medium-chain alcohol dehydrogenases, catalytic domain"/>
    <property type="match status" value="1"/>
</dbReference>
<evidence type="ECO:0000256" key="4">
    <source>
        <dbReference type="ARBA" id="ARBA00023002"/>
    </source>
</evidence>
<dbReference type="InterPro" id="IPR013154">
    <property type="entry name" value="ADH-like_N"/>
</dbReference>
<comment type="cofactor">
    <cofactor evidence="1 5">
        <name>Zn(2+)</name>
        <dbReference type="ChEBI" id="CHEBI:29105"/>
    </cofactor>
</comment>
<dbReference type="PANTHER" id="PTHR42683">
    <property type="entry name" value="ALDEHYDE REDUCTASE"/>
    <property type="match status" value="1"/>
</dbReference>
<evidence type="ECO:0000256" key="1">
    <source>
        <dbReference type="ARBA" id="ARBA00001947"/>
    </source>
</evidence>
<dbReference type="STRING" id="763406.A0A1E3NDS5"/>
<dbReference type="GO" id="GO:0016616">
    <property type="term" value="F:oxidoreductase activity, acting on the CH-OH group of donors, NAD or NADP as acceptor"/>
    <property type="evidence" value="ECO:0007669"/>
    <property type="project" value="InterPro"/>
</dbReference>
<keyword evidence="2 5" id="KW-0479">Metal-binding</keyword>
<dbReference type="GeneID" id="30181586"/>
<reference evidence="7 8" key="1">
    <citation type="journal article" date="2016" name="Proc. Natl. Acad. Sci. U.S.A.">
        <title>Comparative genomics of biotechnologically important yeasts.</title>
        <authorList>
            <person name="Riley R."/>
            <person name="Haridas S."/>
            <person name="Wolfe K.H."/>
            <person name="Lopes M.R."/>
            <person name="Hittinger C.T."/>
            <person name="Goeker M."/>
            <person name="Salamov A.A."/>
            <person name="Wisecaver J.H."/>
            <person name="Long T.M."/>
            <person name="Calvey C.H."/>
            <person name="Aerts A.L."/>
            <person name="Barry K.W."/>
            <person name="Choi C."/>
            <person name="Clum A."/>
            <person name="Coughlan A.Y."/>
            <person name="Deshpande S."/>
            <person name="Douglass A.P."/>
            <person name="Hanson S.J."/>
            <person name="Klenk H.-P."/>
            <person name="LaButti K.M."/>
            <person name="Lapidus A."/>
            <person name="Lindquist E.A."/>
            <person name="Lipzen A.M."/>
            <person name="Meier-Kolthoff J.P."/>
            <person name="Ohm R.A."/>
            <person name="Otillar R.P."/>
            <person name="Pangilinan J.L."/>
            <person name="Peng Y."/>
            <person name="Rokas A."/>
            <person name="Rosa C.A."/>
            <person name="Scheuner C."/>
            <person name="Sibirny A.A."/>
            <person name="Slot J.C."/>
            <person name="Stielow J.B."/>
            <person name="Sun H."/>
            <person name="Kurtzman C.P."/>
            <person name="Blackwell M."/>
            <person name="Grigoriev I.V."/>
            <person name="Jeffries T.W."/>
        </authorList>
    </citation>
    <scope>NUCLEOTIDE SEQUENCE [LARGE SCALE GENOMIC DNA]</scope>
    <source>
        <strain evidence="7 8">NRRL Y-2026</strain>
    </source>
</reference>
<dbReference type="InterPro" id="IPR047109">
    <property type="entry name" value="CAD-like"/>
</dbReference>
<dbReference type="Pfam" id="PF08240">
    <property type="entry name" value="ADH_N"/>
    <property type="match status" value="1"/>
</dbReference>
<gene>
    <name evidence="7" type="ORF">PICMEDRAFT_74876</name>
</gene>
<accession>A0A1E3NDS5</accession>
<dbReference type="Pfam" id="PF00107">
    <property type="entry name" value="ADH_zinc_N"/>
    <property type="match status" value="1"/>
</dbReference>
<dbReference type="CDD" id="cd05283">
    <property type="entry name" value="CAD1"/>
    <property type="match status" value="1"/>
</dbReference>
<sequence>MSKVNYPEEFAGFAIVDTKEWNKPKYTTYKPKEFGDYDIDIEIECCGLCGSDIMTAKGGDHGWGSITLPQVVGHEIIGKVIKAGPKVSLHKLGDRVGLGAQAFACLDCNRCKHGNEQYCPHTVTTYDGVYPDGYVSQGGYASHVRAHEYMCFPIPEKLDSIHAASLCCAGLTVFSPLKRYIPKNLPEGQVPKVAIVGLGGLGHLAVQFCKALGAEPYVFSRTDNKKEQSFELGATGFVTTGTEGWEKPFFDQFDLILNCAIGLSGLNIDAFLSILKVEGRFCSVGLPAVDEKYNVSPFTFFGNGSCLCSSALGSREEAVELFQMAAENNIVPWVETVPISEENCQTALTRAWDGDVRYRFVFTEFDKAFGTNGGK</sequence>
<keyword evidence="3 5" id="KW-0862">Zinc</keyword>
<feature type="domain" description="Enoyl reductase (ER)" evidence="6">
    <location>
        <begin position="14"/>
        <end position="362"/>
    </location>
</feature>
<evidence type="ECO:0000256" key="3">
    <source>
        <dbReference type="ARBA" id="ARBA00022833"/>
    </source>
</evidence>
<name>A0A1E3NDS5_9ASCO</name>
<dbReference type="InterPro" id="IPR013149">
    <property type="entry name" value="ADH-like_C"/>
</dbReference>
<evidence type="ECO:0000313" key="7">
    <source>
        <dbReference type="EMBL" id="ODQ44272.1"/>
    </source>
</evidence>
<comment type="similarity">
    <text evidence="5">Belongs to the zinc-containing alcohol dehydrogenase family.</text>
</comment>
<dbReference type="PROSITE" id="PS00059">
    <property type="entry name" value="ADH_ZINC"/>
    <property type="match status" value="1"/>
</dbReference>
<dbReference type="InterPro" id="IPR020843">
    <property type="entry name" value="ER"/>
</dbReference>
<dbReference type="InterPro" id="IPR002328">
    <property type="entry name" value="ADH_Zn_CS"/>
</dbReference>
<dbReference type="AlphaFoldDB" id="A0A1E3NDS5"/>
<dbReference type="SUPFAM" id="SSF51735">
    <property type="entry name" value="NAD(P)-binding Rossmann-fold domains"/>
    <property type="match status" value="1"/>
</dbReference>
<evidence type="ECO:0000256" key="2">
    <source>
        <dbReference type="ARBA" id="ARBA00022723"/>
    </source>
</evidence>
<keyword evidence="8" id="KW-1185">Reference proteome</keyword>
<dbReference type="EMBL" id="KV454008">
    <property type="protein sequence ID" value="ODQ44272.1"/>
    <property type="molecule type" value="Genomic_DNA"/>
</dbReference>
<dbReference type="InterPro" id="IPR036291">
    <property type="entry name" value="NAD(P)-bd_dom_sf"/>
</dbReference>
<dbReference type="GO" id="GO:0008270">
    <property type="term" value="F:zinc ion binding"/>
    <property type="evidence" value="ECO:0007669"/>
    <property type="project" value="InterPro"/>
</dbReference>
<dbReference type="InterPro" id="IPR011032">
    <property type="entry name" value="GroES-like_sf"/>
</dbReference>
<dbReference type="FunFam" id="3.40.50.720:FF:000022">
    <property type="entry name" value="Cinnamyl alcohol dehydrogenase"/>
    <property type="match status" value="1"/>
</dbReference>
<evidence type="ECO:0000313" key="8">
    <source>
        <dbReference type="Proteomes" id="UP000094455"/>
    </source>
</evidence>
<protein>
    <recommendedName>
        <fullName evidence="6">Enoyl reductase (ER) domain-containing protein</fullName>
    </recommendedName>
</protein>
<proteinExistence type="inferred from homology"/>
<evidence type="ECO:0000259" key="6">
    <source>
        <dbReference type="SMART" id="SM00829"/>
    </source>
</evidence>
<dbReference type="OrthoDB" id="1879366at2759"/>
<dbReference type="Gene3D" id="3.40.50.720">
    <property type="entry name" value="NAD(P)-binding Rossmann-like Domain"/>
    <property type="match status" value="1"/>
</dbReference>